<feature type="transmembrane region" description="Helical" evidence="2">
    <location>
        <begin position="14"/>
        <end position="31"/>
    </location>
</feature>
<protein>
    <recommendedName>
        <fullName evidence="3">DUF2726 domain-containing protein</fullName>
    </recommendedName>
</protein>
<evidence type="ECO:0000256" key="1">
    <source>
        <dbReference type="SAM" id="MobiDB-lite"/>
    </source>
</evidence>
<keyword evidence="2" id="KW-1133">Transmembrane helix</keyword>
<dbReference type="InterPro" id="IPR024402">
    <property type="entry name" value="DUF2726"/>
</dbReference>
<comment type="caution">
    <text evidence="4">The sequence shown here is derived from an EMBL/GenBank/DDBJ whole genome shotgun (WGS) entry which is preliminary data.</text>
</comment>
<proteinExistence type="predicted"/>
<evidence type="ECO:0000259" key="3">
    <source>
        <dbReference type="Pfam" id="PF10881"/>
    </source>
</evidence>
<sequence length="227" mass="25842">MIDTLEESTGAKPMTGFLIFLTIMIGAAAALKKNKPKTTKKPPKTELQINPIPPQPQPQRPQVQRINAHEVEKVIESEPEKKIDFGNARFVLKRKTILTEREIECYQRLVKSLSPNFLVFPQVAFSQILDAKGGSHKQNMWLHRTMSQKVADFLICKTDLTMVAIIELDDSSHAGKEDKDRQRDSVVRQIGLLPLRLPRTPKQELLDRYAEILQKLHSPTNRESVTS</sequence>
<keyword evidence="5" id="KW-1185">Reference proteome</keyword>
<dbReference type="RefSeq" id="WP_103320719.1">
    <property type="nucleotide sequence ID" value="NZ_PPTF01000065.1"/>
</dbReference>
<feature type="region of interest" description="Disordered" evidence="1">
    <location>
        <begin position="33"/>
        <end position="62"/>
    </location>
</feature>
<evidence type="ECO:0000313" key="5">
    <source>
        <dbReference type="Proteomes" id="UP000236416"/>
    </source>
</evidence>
<name>A0A2K4MLW6_9NEIS</name>
<gene>
    <name evidence="4" type="ORF">C2134_13590</name>
</gene>
<dbReference type="EMBL" id="PPTF01000065">
    <property type="protein sequence ID" value="POA98050.1"/>
    <property type="molecule type" value="Genomic_DNA"/>
</dbReference>
<dbReference type="Proteomes" id="UP000236416">
    <property type="component" value="Unassembled WGS sequence"/>
</dbReference>
<keyword evidence="2" id="KW-0472">Membrane</keyword>
<feature type="compositionally biased region" description="Basic residues" evidence="1">
    <location>
        <begin position="33"/>
        <end position="42"/>
    </location>
</feature>
<keyword evidence="2" id="KW-0812">Transmembrane</keyword>
<organism evidence="4 5">
    <name type="scientific">Chromobacterium sinusclupearum</name>
    <dbReference type="NCBI Taxonomy" id="2077146"/>
    <lineage>
        <taxon>Bacteria</taxon>
        <taxon>Pseudomonadati</taxon>
        <taxon>Pseudomonadota</taxon>
        <taxon>Betaproteobacteria</taxon>
        <taxon>Neisseriales</taxon>
        <taxon>Chromobacteriaceae</taxon>
        <taxon>Chromobacterium</taxon>
    </lineage>
</organism>
<dbReference type="AlphaFoldDB" id="A0A2K4MLW6"/>
<feature type="domain" description="DUF2726" evidence="3">
    <location>
        <begin position="95"/>
        <end position="190"/>
    </location>
</feature>
<evidence type="ECO:0000256" key="2">
    <source>
        <dbReference type="SAM" id="Phobius"/>
    </source>
</evidence>
<dbReference type="Pfam" id="PF10881">
    <property type="entry name" value="DUF2726"/>
    <property type="match status" value="1"/>
</dbReference>
<evidence type="ECO:0000313" key="4">
    <source>
        <dbReference type="EMBL" id="POA98050.1"/>
    </source>
</evidence>
<reference evidence="4 5" key="1">
    <citation type="submission" date="2018-01" db="EMBL/GenBank/DDBJ databases">
        <title>Genomic Sequence of Chromobacterium MWU13-2610 from wild cranberry bogs within the Cape Cod National Seashore.</title>
        <authorList>
            <person name="O'Hara-Hanley K."/>
            <person name="Soby S."/>
            <person name="Harrison A."/>
        </authorList>
    </citation>
    <scope>NUCLEOTIDE SEQUENCE [LARGE SCALE GENOMIC DNA]</scope>
    <source>
        <strain evidence="4 5">MWU13-2610</strain>
    </source>
</reference>
<accession>A0A2K4MLW6</accession>